<evidence type="ECO:0000313" key="2">
    <source>
        <dbReference type="Proteomes" id="UP000276133"/>
    </source>
</evidence>
<dbReference type="Proteomes" id="UP000276133">
    <property type="component" value="Unassembled WGS sequence"/>
</dbReference>
<dbReference type="AlphaFoldDB" id="A0A3M7RXB9"/>
<sequence length="152" mass="16959">ILGLKKNSTYGSSLSKRKKSNSIECILCNKSQVVDLVQEPNEASSNTHSNLYEIKCARSETQQSKSCLRTHFLIKFHPFTLTLPDKAGLIKNLERSSSVARKHEKKMSQRCCLSVSVVPFDKQSSKHNKNKSKTKTTASVQIVSINSTCIIT</sequence>
<name>A0A3M7RXB9_BRAPC</name>
<feature type="non-terminal residue" evidence="1">
    <location>
        <position position="1"/>
    </location>
</feature>
<comment type="caution">
    <text evidence="1">The sequence shown here is derived from an EMBL/GenBank/DDBJ whole genome shotgun (WGS) entry which is preliminary data.</text>
</comment>
<organism evidence="1 2">
    <name type="scientific">Brachionus plicatilis</name>
    <name type="common">Marine rotifer</name>
    <name type="synonym">Brachionus muelleri</name>
    <dbReference type="NCBI Taxonomy" id="10195"/>
    <lineage>
        <taxon>Eukaryota</taxon>
        <taxon>Metazoa</taxon>
        <taxon>Spiralia</taxon>
        <taxon>Gnathifera</taxon>
        <taxon>Rotifera</taxon>
        <taxon>Eurotatoria</taxon>
        <taxon>Monogononta</taxon>
        <taxon>Pseudotrocha</taxon>
        <taxon>Ploima</taxon>
        <taxon>Brachionidae</taxon>
        <taxon>Brachionus</taxon>
    </lineage>
</organism>
<keyword evidence="2" id="KW-1185">Reference proteome</keyword>
<gene>
    <name evidence="1" type="ORF">BpHYR1_022619</name>
</gene>
<dbReference type="EMBL" id="REGN01002416">
    <property type="protein sequence ID" value="RNA28223.1"/>
    <property type="molecule type" value="Genomic_DNA"/>
</dbReference>
<reference evidence="1 2" key="1">
    <citation type="journal article" date="2018" name="Sci. Rep.">
        <title>Genomic signatures of local adaptation to the degree of environmental predictability in rotifers.</title>
        <authorList>
            <person name="Franch-Gras L."/>
            <person name="Hahn C."/>
            <person name="Garcia-Roger E.M."/>
            <person name="Carmona M.J."/>
            <person name="Serra M."/>
            <person name="Gomez A."/>
        </authorList>
    </citation>
    <scope>NUCLEOTIDE SEQUENCE [LARGE SCALE GENOMIC DNA]</scope>
    <source>
        <strain evidence="1">HYR1</strain>
    </source>
</reference>
<protein>
    <submittedName>
        <fullName evidence="1">Uncharacterized protein</fullName>
    </submittedName>
</protein>
<evidence type="ECO:0000313" key="1">
    <source>
        <dbReference type="EMBL" id="RNA28223.1"/>
    </source>
</evidence>
<accession>A0A3M7RXB9</accession>
<proteinExistence type="predicted"/>